<organism evidence="2 3">
    <name type="scientific">Ditylenchus dipsaci</name>
    <dbReference type="NCBI Taxonomy" id="166011"/>
    <lineage>
        <taxon>Eukaryota</taxon>
        <taxon>Metazoa</taxon>
        <taxon>Ecdysozoa</taxon>
        <taxon>Nematoda</taxon>
        <taxon>Chromadorea</taxon>
        <taxon>Rhabditida</taxon>
        <taxon>Tylenchina</taxon>
        <taxon>Tylenchomorpha</taxon>
        <taxon>Sphaerularioidea</taxon>
        <taxon>Anguinidae</taxon>
        <taxon>Anguininae</taxon>
        <taxon>Ditylenchus</taxon>
    </lineage>
</organism>
<evidence type="ECO:0000256" key="1">
    <source>
        <dbReference type="SAM" id="SignalP"/>
    </source>
</evidence>
<reference evidence="3" key="1">
    <citation type="submission" date="2022-11" db="UniProtKB">
        <authorList>
            <consortium name="WormBaseParasite"/>
        </authorList>
    </citation>
    <scope>IDENTIFICATION</scope>
</reference>
<feature type="signal peptide" evidence="1">
    <location>
        <begin position="1"/>
        <end position="21"/>
    </location>
</feature>
<protein>
    <submittedName>
        <fullName evidence="3">Uncharacterized protein</fullName>
    </submittedName>
</protein>
<sequence length="71" mass="8307">MNSMLFVFFFMMLAHYQLVEGLTCGKMQCADPSIQYCWQIKCDGQRIHGKYSDLLNPDPIYFALFKILMNS</sequence>
<accession>A0A915DG27</accession>
<evidence type="ECO:0000313" key="2">
    <source>
        <dbReference type="Proteomes" id="UP000887574"/>
    </source>
</evidence>
<name>A0A915DG27_9BILA</name>
<proteinExistence type="predicted"/>
<feature type="chain" id="PRO_5037380432" evidence="1">
    <location>
        <begin position="22"/>
        <end position="71"/>
    </location>
</feature>
<dbReference type="AlphaFoldDB" id="A0A915DG27"/>
<dbReference type="Proteomes" id="UP000887574">
    <property type="component" value="Unplaced"/>
</dbReference>
<evidence type="ECO:0000313" key="3">
    <source>
        <dbReference type="WBParaSite" id="jg19083"/>
    </source>
</evidence>
<dbReference type="WBParaSite" id="jg19083">
    <property type="protein sequence ID" value="jg19083"/>
    <property type="gene ID" value="jg19083"/>
</dbReference>
<keyword evidence="2" id="KW-1185">Reference proteome</keyword>
<keyword evidence="1" id="KW-0732">Signal</keyword>